<evidence type="ECO:0000313" key="1">
    <source>
        <dbReference type="EMBL" id="SBV94037.1"/>
    </source>
</evidence>
<accession>A0A212J3N9</accession>
<proteinExistence type="predicted"/>
<name>A0A212J3N9_9FIRM</name>
<dbReference type="EMBL" id="FLUN01000001">
    <property type="protein sequence ID" value="SBV94037.1"/>
    <property type="molecule type" value="Genomic_DNA"/>
</dbReference>
<gene>
    <name evidence="1" type="ORF">KL86CLO1_10459</name>
</gene>
<protein>
    <submittedName>
        <fullName evidence="1">Uncharacterized protein</fullName>
    </submittedName>
</protein>
<dbReference type="AlphaFoldDB" id="A0A212J3N9"/>
<organism evidence="1">
    <name type="scientific">uncultured Eubacteriales bacterium</name>
    <dbReference type="NCBI Taxonomy" id="172733"/>
    <lineage>
        <taxon>Bacteria</taxon>
        <taxon>Bacillati</taxon>
        <taxon>Bacillota</taxon>
        <taxon>Clostridia</taxon>
        <taxon>Eubacteriales</taxon>
        <taxon>environmental samples</taxon>
    </lineage>
</organism>
<sequence>MKSQWTFLTSLNIQLSFWTMGSGYFKKSLKLFNSLSVCDFDSPTVRYNLHFIDAVCVKVPR</sequence>
<reference evidence="1" key="1">
    <citation type="submission" date="2016-04" db="EMBL/GenBank/DDBJ databases">
        <authorList>
            <person name="Evans L.H."/>
            <person name="Alamgir A."/>
            <person name="Owens N."/>
            <person name="Weber N.D."/>
            <person name="Virtaneva K."/>
            <person name="Barbian K."/>
            <person name="Babar A."/>
            <person name="Rosenke K."/>
        </authorList>
    </citation>
    <scope>NUCLEOTIDE SEQUENCE</scope>
    <source>
        <strain evidence="1">86</strain>
    </source>
</reference>